<dbReference type="Pfam" id="PF01728">
    <property type="entry name" value="FtsJ"/>
    <property type="match status" value="1"/>
</dbReference>
<dbReference type="EMBL" id="RBNJ01005534">
    <property type="protein sequence ID" value="RUS29168.1"/>
    <property type="molecule type" value="Genomic_DNA"/>
</dbReference>
<dbReference type="GO" id="GO:0005739">
    <property type="term" value="C:mitochondrion"/>
    <property type="evidence" value="ECO:0007669"/>
    <property type="project" value="TreeGrafter"/>
</dbReference>
<evidence type="ECO:0000256" key="2">
    <source>
        <dbReference type="ARBA" id="ARBA00022552"/>
    </source>
</evidence>
<feature type="domain" description="Ribosomal RNA methyltransferase FtsJ" evidence="9">
    <location>
        <begin position="58"/>
        <end position="238"/>
    </location>
</feature>
<dbReference type="AlphaFoldDB" id="A0A433QH53"/>
<keyword evidence="5 7" id="KW-0949">S-adenosyl-L-methionine</keyword>
<gene>
    <name evidence="10" type="ORF">BC938DRAFT_480969</name>
</gene>
<dbReference type="PANTHER" id="PTHR10920:SF18">
    <property type="entry name" value="RRNA METHYLTRANSFERASE 2, MITOCHONDRIAL"/>
    <property type="match status" value="1"/>
</dbReference>
<evidence type="ECO:0000256" key="6">
    <source>
        <dbReference type="ARBA" id="ARBA00041184"/>
    </source>
</evidence>
<dbReference type="InterPro" id="IPR050082">
    <property type="entry name" value="RNA_methyltr_RlmE"/>
</dbReference>
<keyword evidence="4 10" id="KW-0808">Transferase</keyword>
<reference evidence="10 11" key="1">
    <citation type="journal article" date="2018" name="New Phytol.">
        <title>Phylogenomics of Endogonaceae and evolution of mycorrhizas within Mucoromycota.</title>
        <authorList>
            <person name="Chang Y."/>
            <person name="Desiro A."/>
            <person name="Na H."/>
            <person name="Sandor L."/>
            <person name="Lipzen A."/>
            <person name="Clum A."/>
            <person name="Barry K."/>
            <person name="Grigoriev I.V."/>
            <person name="Martin F.M."/>
            <person name="Stajich J.E."/>
            <person name="Smith M.E."/>
            <person name="Bonito G."/>
            <person name="Spatafora J.W."/>
        </authorList>
    </citation>
    <scope>NUCLEOTIDE SEQUENCE [LARGE SCALE GENOMIC DNA]</scope>
    <source>
        <strain evidence="10 11">AD002</strain>
    </source>
</reference>
<feature type="compositionally biased region" description="Low complexity" evidence="8">
    <location>
        <begin position="117"/>
        <end position="128"/>
    </location>
</feature>
<evidence type="ECO:0000256" key="4">
    <source>
        <dbReference type="ARBA" id="ARBA00022679"/>
    </source>
</evidence>
<comment type="similarity">
    <text evidence="1">Belongs to the class I-like SAM-binding methyltransferase superfamily. RNA methyltransferase RlmE family.</text>
</comment>
<comment type="caution">
    <text evidence="10">The sequence shown here is derived from an EMBL/GenBank/DDBJ whole genome shotgun (WGS) entry which is preliminary data.</text>
</comment>
<organism evidence="10 11">
    <name type="scientific">Jimgerdemannia flammicorona</name>
    <dbReference type="NCBI Taxonomy" id="994334"/>
    <lineage>
        <taxon>Eukaryota</taxon>
        <taxon>Fungi</taxon>
        <taxon>Fungi incertae sedis</taxon>
        <taxon>Mucoromycota</taxon>
        <taxon>Mucoromycotina</taxon>
        <taxon>Endogonomycetes</taxon>
        <taxon>Endogonales</taxon>
        <taxon>Endogonaceae</taxon>
        <taxon>Jimgerdemannia</taxon>
    </lineage>
</organism>
<sequence>MDRSLARLVHHPFAPPLQLYQAERALGLLPRHYSSSSKQWLTRQRNDPFVKAAQSQHYRARSAFKLVQVNEKHKFLRRGAVVVDCGAAPGGWAQVAAEKVIKRRRIVEELEGGDNGSRGSNGNDSNKSASRESVDKDNSTTDLRDGMVIAIDLLPIEPIPNVTIIQADFLEHKTQANVRRALGNRQVDVVCSDMAPLFSGNHSADHARSMELCESALDFAEKVLKPGGTFLCKVSQCHQPLISLLPSCQFYQFIARLTIAISQFLMGGTEQELKQSLHSRFRIVRHEKPEASRKKSTEGFFLCLGFGEGKARVA</sequence>
<evidence type="ECO:0000256" key="8">
    <source>
        <dbReference type="SAM" id="MobiDB-lite"/>
    </source>
</evidence>
<evidence type="ECO:0000256" key="5">
    <source>
        <dbReference type="ARBA" id="ARBA00022691"/>
    </source>
</evidence>
<keyword evidence="2" id="KW-0698">rRNA processing</keyword>
<keyword evidence="3 10" id="KW-0489">Methyltransferase</keyword>
<dbReference type="InterPro" id="IPR029063">
    <property type="entry name" value="SAM-dependent_MTases_sf"/>
</dbReference>
<proteinExistence type="inferred from homology"/>
<dbReference type="Proteomes" id="UP000274822">
    <property type="component" value="Unassembled WGS sequence"/>
</dbReference>
<accession>A0A433QH53</accession>
<dbReference type="InterPro" id="IPR015507">
    <property type="entry name" value="rRNA-MeTfrase_E"/>
</dbReference>
<dbReference type="PIRSF" id="PIRSF005461">
    <property type="entry name" value="23S_rRNA_mtase"/>
    <property type="match status" value="1"/>
</dbReference>
<evidence type="ECO:0000256" key="1">
    <source>
        <dbReference type="ARBA" id="ARBA00009258"/>
    </source>
</evidence>
<dbReference type="InterPro" id="IPR002877">
    <property type="entry name" value="RNA_MeTrfase_FtsJ_dom"/>
</dbReference>
<dbReference type="CDD" id="cd02440">
    <property type="entry name" value="AdoMet_MTases"/>
    <property type="match status" value="1"/>
</dbReference>
<evidence type="ECO:0000313" key="10">
    <source>
        <dbReference type="EMBL" id="RUS29168.1"/>
    </source>
</evidence>
<feature type="compositionally biased region" description="Basic and acidic residues" evidence="8">
    <location>
        <begin position="129"/>
        <end position="140"/>
    </location>
</feature>
<evidence type="ECO:0000313" key="11">
    <source>
        <dbReference type="Proteomes" id="UP000274822"/>
    </source>
</evidence>
<dbReference type="GO" id="GO:0008650">
    <property type="term" value="F:rRNA (uridine-2'-O-)-methyltransferase activity"/>
    <property type="evidence" value="ECO:0007669"/>
    <property type="project" value="TreeGrafter"/>
</dbReference>
<evidence type="ECO:0000256" key="3">
    <source>
        <dbReference type="ARBA" id="ARBA00022603"/>
    </source>
</evidence>
<name>A0A433QH53_9FUNG</name>
<protein>
    <recommendedName>
        <fullName evidence="6">rRNA methyltransferase 2, mitochondrial</fullName>
    </recommendedName>
</protein>
<evidence type="ECO:0000259" key="9">
    <source>
        <dbReference type="Pfam" id="PF01728"/>
    </source>
</evidence>
<dbReference type="PANTHER" id="PTHR10920">
    <property type="entry name" value="RIBOSOMAL RNA METHYLTRANSFERASE"/>
    <property type="match status" value="1"/>
</dbReference>
<keyword evidence="11" id="KW-1185">Reference proteome</keyword>
<dbReference type="HAMAP" id="MF_01547">
    <property type="entry name" value="RNA_methyltr_E"/>
    <property type="match status" value="1"/>
</dbReference>
<dbReference type="SUPFAM" id="SSF53335">
    <property type="entry name" value="S-adenosyl-L-methionine-dependent methyltransferases"/>
    <property type="match status" value="1"/>
</dbReference>
<dbReference type="Gene3D" id="3.40.50.150">
    <property type="entry name" value="Vaccinia Virus protein VP39"/>
    <property type="match status" value="1"/>
</dbReference>
<feature type="active site" description="Proton acceptor" evidence="7">
    <location>
        <position position="233"/>
    </location>
</feature>
<evidence type="ECO:0000256" key="7">
    <source>
        <dbReference type="PIRSR" id="PIRSR005461-1"/>
    </source>
</evidence>
<feature type="region of interest" description="Disordered" evidence="8">
    <location>
        <begin position="111"/>
        <end position="140"/>
    </location>
</feature>